<dbReference type="Gene3D" id="1.10.101.10">
    <property type="entry name" value="PGBD-like superfamily/PGBD"/>
    <property type="match status" value="1"/>
</dbReference>
<organism evidence="5 6">
    <name type="scientific">Streptomyces gamaensis</name>
    <dbReference type="NCBI Taxonomy" id="1763542"/>
    <lineage>
        <taxon>Bacteria</taxon>
        <taxon>Bacillati</taxon>
        <taxon>Actinomycetota</taxon>
        <taxon>Actinomycetes</taxon>
        <taxon>Kitasatosporales</taxon>
        <taxon>Streptomycetaceae</taxon>
        <taxon>Streptomyces</taxon>
    </lineage>
</organism>
<dbReference type="InterPro" id="IPR002477">
    <property type="entry name" value="Peptidoglycan-bd-like"/>
</dbReference>
<dbReference type="InterPro" id="IPR050465">
    <property type="entry name" value="UPF0194_transport"/>
</dbReference>
<dbReference type="InterPro" id="IPR036366">
    <property type="entry name" value="PGBDSf"/>
</dbReference>
<feature type="domain" description="Peptidoglycan binding-like" evidence="4">
    <location>
        <begin position="129"/>
        <end position="183"/>
    </location>
</feature>
<dbReference type="PANTHER" id="PTHR32347">
    <property type="entry name" value="EFFLUX SYSTEM COMPONENT YKNX-RELATED"/>
    <property type="match status" value="1"/>
</dbReference>
<dbReference type="EMBL" id="JBHSPB010000006">
    <property type="protein sequence ID" value="MFC5720767.1"/>
    <property type="molecule type" value="Genomic_DNA"/>
</dbReference>
<dbReference type="Gene3D" id="2.40.420.20">
    <property type="match status" value="1"/>
</dbReference>
<feature type="region of interest" description="Disordered" evidence="3">
    <location>
        <begin position="31"/>
        <end position="58"/>
    </location>
</feature>
<name>A0ABW0YYC5_9ACTN</name>
<dbReference type="Proteomes" id="UP001596083">
    <property type="component" value="Unassembled WGS sequence"/>
</dbReference>
<evidence type="ECO:0000256" key="3">
    <source>
        <dbReference type="SAM" id="MobiDB-lite"/>
    </source>
</evidence>
<dbReference type="InterPro" id="IPR036365">
    <property type="entry name" value="PGBD-like_sf"/>
</dbReference>
<dbReference type="PANTHER" id="PTHR32347:SF23">
    <property type="entry name" value="BLL5650 PROTEIN"/>
    <property type="match status" value="1"/>
</dbReference>
<sequence length="363" mass="38184">MASERERPRRRKYVIGSLVVAAAVAGGAVAVTGSGDDGRSAQSRADGLPPRTDTVKKQDLSDRVQVDGTLGFTKERKLNAGAQGTLTWLPDTGKVIERDDALYEVDGKKVRLMYGERPMYRTLKTGDKGPDVRQLKENLRALGYGKGLDADEKFTSGTADAVKRWQKAHGLEQTGKAGPEQIAFSPGPVRVKKKEADVGDQAGPGRPVLTASGAQRQVEIKLDVSQAALAETGTRVEVTLPGGQTVKGKISSVDRTVSDEGKGQGQEKSPKITARVAFDDPAEAKGFDQAPVTVAIEGETHKDVLTVPVSALLALPGGGFGVQVVENGGVREVPVKLGMFGEGRVEVSGDGLRAGVKVGVPKA</sequence>
<reference evidence="6" key="1">
    <citation type="journal article" date="2019" name="Int. J. Syst. Evol. Microbiol.">
        <title>The Global Catalogue of Microorganisms (GCM) 10K type strain sequencing project: providing services to taxonomists for standard genome sequencing and annotation.</title>
        <authorList>
            <consortium name="The Broad Institute Genomics Platform"/>
            <consortium name="The Broad Institute Genome Sequencing Center for Infectious Disease"/>
            <person name="Wu L."/>
            <person name="Ma J."/>
        </authorList>
    </citation>
    <scope>NUCLEOTIDE SEQUENCE [LARGE SCALE GENOMIC DNA]</scope>
    <source>
        <strain evidence="6">CGMCC 4.7304</strain>
    </source>
</reference>
<dbReference type="Pfam" id="PF01471">
    <property type="entry name" value="PG_binding_1"/>
    <property type="match status" value="1"/>
</dbReference>
<comment type="subcellular location">
    <subcellularLocation>
        <location evidence="1">Cell envelope</location>
    </subcellularLocation>
</comment>
<proteinExistence type="predicted"/>
<keyword evidence="6" id="KW-1185">Reference proteome</keyword>
<evidence type="ECO:0000313" key="5">
    <source>
        <dbReference type="EMBL" id="MFC5720767.1"/>
    </source>
</evidence>
<evidence type="ECO:0000256" key="2">
    <source>
        <dbReference type="ARBA" id="ARBA00023054"/>
    </source>
</evidence>
<protein>
    <submittedName>
        <fullName evidence="5">Peptidoglycan-binding protein</fullName>
    </submittedName>
</protein>
<accession>A0ABW0YYC5</accession>
<keyword evidence="2" id="KW-0175">Coiled coil</keyword>
<comment type="caution">
    <text evidence="5">The sequence shown here is derived from an EMBL/GenBank/DDBJ whole genome shotgun (WGS) entry which is preliminary data.</text>
</comment>
<dbReference type="SUPFAM" id="SSF47090">
    <property type="entry name" value="PGBD-like"/>
    <property type="match status" value="1"/>
</dbReference>
<gene>
    <name evidence="5" type="ORF">ACFP1Z_11385</name>
</gene>
<dbReference type="RefSeq" id="WP_390315952.1">
    <property type="nucleotide sequence ID" value="NZ_JBHSPB010000006.1"/>
</dbReference>
<evidence type="ECO:0000256" key="1">
    <source>
        <dbReference type="ARBA" id="ARBA00004196"/>
    </source>
</evidence>
<evidence type="ECO:0000313" key="6">
    <source>
        <dbReference type="Proteomes" id="UP001596083"/>
    </source>
</evidence>
<evidence type="ECO:0000259" key="4">
    <source>
        <dbReference type="Pfam" id="PF01471"/>
    </source>
</evidence>